<dbReference type="GO" id="GO:0005634">
    <property type="term" value="C:nucleus"/>
    <property type="evidence" value="ECO:0007669"/>
    <property type="project" value="TreeGrafter"/>
</dbReference>
<dbReference type="InterPro" id="IPR001012">
    <property type="entry name" value="UBX_dom"/>
</dbReference>
<reference evidence="3 4" key="1">
    <citation type="submission" date="2013-03" db="EMBL/GenBank/DDBJ databases">
        <title>The Genome Sequence of Capronia coronata CBS 617.96.</title>
        <authorList>
            <consortium name="The Broad Institute Genomics Platform"/>
            <person name="Cuomo C."/>
            <person name="de Hoog S."/>
            <person name="Gorbushina A."/>
            <person name="Walker B."/>
            <person name="Young S.K."/>
            <person name="Zeng Q."/>
            <person name="Gargeya S."/>
            <person name="Fitzgerald M."/>
            <person name="Haas B."/>
            <person name="Abouelleil A."/>
            <person name="Allen A.W."/>
            <person name="Alvarado L."/>
            <person name="Arachchi H.M."/>
            <person name="Berlin A.M."/>
            <person name="Chapman S.B."/>
            <person name="Gainer-Dewar J."/>
            <person name="Goldberg J."/>
            <person name="Griggs A."/>
            <person name="Gujja S."/>
            <person name="Hansen M."/>
            <person name="Howarth C."/>
            <person name="Imamovic A."/>
            <person name="Ireland A."/>
            <person name="Larimer J."/>
            <person name="McCowan C."/>
            <person name="Murphy C."/>
            <person name="Pearson M."/>
            <person name="Poon T.W."/>
            <person name="Priest M."/>
            <person name="Roberts A."/>
            <person name="Saif S."/>
            <person name="Shea T."/>
            <person name="Sisk P."/>
            <person name="Sykes S."/>
            <person name="Wortman J."/>
            <person name="Nusbaum C."/>
            <person name="Birren B."/>
        </authorList>
    </citation>
    <scope>NUCLEOTIDE SEQUENCE [LARGE SCALE GENOMIC DNA]</scope>
    <source>
        <strain evidence="3 4">CBS 617.96</strain>
    </source>
</reference>
<feature type="region of interest" description="Disordered" evidence="1">
    <location>
        <begin position="456"/>
        <end position="499"/>
    </location>
</feature>
<feature type="compositionally biased region" description="Polar residues" evidence="1">
    <location>
        <begin position="218"/>
        <end position="232"/>
    </location>
</feature>
<comment type="caution">
    <text evidence="3">The sequence shown here is derived from an EMBL/GenBank/DDBJ whole genome shotgun (WGS) entry which is preliminary data.</text>
</comment>
<feature type="compositionally biased region" description="Basic residues" evidence="1">
    <location>
        <begin position="488"/>
        <end position="499"/>
    </location>
</feature>
<evidence type="ECO:0000259" key="2">
    <source>
        <dbReference type="PROSITE" id="PS50033"/>
    </source>
</evidence>
<accession>W9YU45</accession>
<dbReference type="Pfam" id="PF00789">
    <property type="entry name" value="UBX"/>
    <property type="match status" value="1"/>
</dbReference>
<dbReference type="SUPFAM" id="SSF54236">
    <property type="entry name" value="Ubiquitin-like"/>
    <property type="match status" value="2"/>
</dbReference>
<name>W9YU45_9EURO</name>
<organism evidence="3 4">
    <name type="scientific">Capronia coronata CBS 617.96</name>
    <dbReference type="NCBI Taxonomy" id="1182541"/>
    <lineage>
        <taxon>Eukaryota</taxon>
        <taxon>Fungi</taxon>
        <taxon>Dikarya</taxon>
        <taxon>Ascomycota</taxon>
        <taxon>Pezizomycotina</taxon>
        <taxon>Eurotiomycetes</taxon>
        <taxon>Chaetothyriomycetidae</taxon>
        <taxon>Chaetothyriales</taxon>
        <taxon>Herpotrichiellaceae</taxon>
        <taxon>Capronia</taxon>
    </lineage>
</organism>
<dbReference type="GO" id="GO:0012506">
    <property type="term" value="C:vesicle membrane"/>
    <property type="evidence" value="ECO:0007669"/>
    <property type="project" value="TreeGrafter"/>
</dbReference>
<dbReference type="PANTHER" id="PTHR46467:SF1">
    <property type="entry name" value="TETHER CONTAINING UBX DOMAIN FOR GLUT4"/>
    <property type="match status" value="1"/>
</dbReference>
<dbReference type="GO" id="GO:0006886">
    <property type="term" value="P:intracellular protein transport"/>
    <property type="evidence" value="ECO:0007669"/>
    <property type="project" value="TreeGrafter"/>
</dbReference>
<feature type="compositionally biased region" description="Basic and acidic residues" evidence="1">
    <location>
        <begin position="457"/>
        <end position="487"/>
    </location>
</feature>
<dbReference type="HOGENOM" id="CLU_534160_0_0_1"/>
<dbReference type="InterPro" id="IPR021569">
    <property type="entry name" value="TUG-UBL1"/>
</dbReference>
<dbReference type="Pfam" id="PF11470">
    <property type="entry name" value="TUG-UBL1"/>
    <property type="match status" value="1"/>
</dbReference>
<evidence type="ECO:0000313" key="3">
    <source>
        <dbReference type="EMBL" id="EXJ96407.1"/>
    </source>
</evidence>
<feature type="region of interest" description="Disordered" evidence="1">
    <location>
        <begin position="218"/>
        <end position="288"/>
    </location>
</feature>
<dbReference type="GeneID" id="19156435"/>
<feature type="compositionally biased region" description="Polar residues" evidence="1">
    <location>
        <begin position="255"/>
        <end position="274"/>
    </location>
</feature>
<dbReference type="CDD" id="cd01767">
    <property type="entry name" value="UBX"/>
    <property type="match status" value="1"/>
</dbReference>
<dbReference type="CDD" id="cd16105">
    <property type="entry name" value="Ubl_ASPSCR1_like"/>
    <property type="match status" value="1"/>
</dbReference>
<gene>
    <name evidence="3" type="ORF">A1O1_01533</name>
</gene>
<dbReference type="STRING" id="1182541.W9YU45"/>
<evidence type="ECO:0000313" key="4">
    <source>
        <dbReference type="Proteomes" id="UP000019484"/>
    </source>
</evidence>
<dbReference type="eggNOG" id="KOG2699">
    <property type="taxonomic scope" value="Eukaryota"/>
</dbReference>
<dbReference type="GO" id="GO:0005737">
    <property type="term" value="C:cytoplasm"/>
    <property type="evidence" value="ECO:0007669"/>
    <property type="project" value="TreeGrafter"/>
</dbReference>
<dbReference type="InterPro" id="IPR029071">
    <property type="entry name" value="Ubiquitin-like_domsf"/>
</dbReference>
<sequence>MASHVVVIDSAARRTTIKTTPNKTLSEVLEEACGKLGVNPTQHGLKHNNKQVDLSRSIRLSGLSSGAKLELVQLSKSAGVVSIALQLPESESGGTPNARLTDKFPSSTTLWLVLRKFEAGVAGGNGAPRNFTARGIPSTQNSTSGAGRLYYEQPVLQVLNRELSSFTDLQKSLAQLGLNSGTALLRLSFRPTETPLEEAMAQIQSYFDSVEGPAVVRTQTQETSVSSEPLQSSDDKMDSAEDNQPQHAPLPQEDPPTTSSPQPETVSSTSTGRQVSVFRPPNSDTPSAALMSYNESDYMPTVEHAQAHQKLLQTQSRNKRLPTEAELAAQANEEAAKWAAVQEVEVKIRLPDQSAVSAKFGQDDTAADLYNFVRECLEEKWRSEHFTLRSPGVRGKNEVIPDDAGKKLIRDVQLKGRVLVIFGWDDQKASVEARNTKAVLKEALRAQAQDLTVPDIPKVEEESGDRGVKIDLGKKGSTADEGGDGKKKLPRWLKGLTKK</sequence>
<protein>
    <recommendedName>
        <fullName evidence="2">UBX domain-containing protein</fullName>
    </recommendedName>
</protein>
<dbReference type="RefSeq" id="XP_007720636.1">
    <property type="nucleotide sequence ID" value="XM_007722446.1"/>
</dbReference>
<dbReference type="EMBL" id="AMWN01000001">
    <property type="protein sequence ID" value="EXJ96407.1"/>
    <property type="molecule type" value="Genomic_DNA"/>
</dbReference>
<dbReference type="OrthoDB" id="440781at2759"/>
<evidence type="ECO:0000256" key="1">
    <source>
        <dbReference type="SAM" id="MobiDB-lite"/>
    </source>
</evidence>
<proteinExistence type="predicted"/>
<dbReference type="PANTHER" id="PTHR46467">
    <property type="entry name" value="TETHER CONTAINING UBX DOMAIN FOR GLUT4"/>
    <property type="match status" value="1"/>
</dbReference>
<dbReference type="Gene3D" id="3.10.20.90">
    <property type="entry name" value="Phosphatidylinositol 3-kinase Catalytic Subunit, Chain A, domain 1"/>
    <property type="match status" value="2"/>
</dbReference>
<dbReference type="Proteomes" id="UP000019484">
    <property type="component" value="Unassembled WGS sequence"/>
</dbReference>
<dbReference type="PROSITE" id="PS50033">
    <property type="entry name" value="UBX"/>
    <property type="match status" value="1"/>
</dbReference>
<feature type="domain" description="UBX" evidence="2">
    <location>
        <begin position="339"/>
        <end position="422"/>
    </location>
</feature>
<dbReference type="CDD" id="cd17075">
    <property type="entry name" value="UBX1_UBXN9"/>
    <property type="match status" value="1"/>
</dbReference>
<keyword evidence="4" id="KW-1185">Reference proteome</keyword>
<dbReference type="AlphaFoldDB" id="W9YU45"/>
<dbReference type="InterPro" id="IPR059238">
    <property type="entry name" value="UBX1_UBXN9"/>
</dbReference>